<evidence type="ECO:0000313" key="2">
    <source>
        <dbReference type="Proteomes" id="UP000288805"/>
    </source>
</evidence>
<dbReference type="InterPro" id="IPR036691">
    <property type="entry name" value="Endo/exonu/phosph_ase_sf"/>
</dbReference>
<sequence length="901" mass="101573">MQIFIVERKRGVSSWIKLGPASLGPLLEGLVFCTKDTRIGHWEKLCIFIPKGRGAKGGWALLLEALRGVDVASERQVRQKDKEKPWKPLLGKSFAEVVKQPCSNGEAVVRVEVDNRDLSQNLKKLAHRLVVGEVEPDDGMSDGGREREEAWANTKIAAAEERGKPFEAVGEVKGEFLPREGKHVLEDEGAPRLRTKRSLPMDAGANKRVRAPLGLSRGLARSPYGPQGVTRPSPSLEAEFSLRPKAVEDPRRAKALKTIVGFGPARLDDGQGPPQSVESRDHFDGYARLCEAELHSEERSKTDLALFKEALRRPKFRQCGGVGEKFGFWWVSDRGALDAYGSAGGLLICWDKRTLEVLEMEVGKFSISCRFRNMEDGLTWIFTGVYGPFSREDRDCMWEELGAIRGLWDDPWCLGELLDLPLQRGAFTWSGGRNNQSWARLDRALPRLDLKNIWFKVDDFKVLLRGGGRGLSSQGSYGLRKGIGTLVFFHRMANAHHRNNSLDRIMTNGEWLTEDQEEAEVLELPFTEEEIHFALMEMKRDKASGPDGFTCILASLLGFCEGGALAKVLVNRLKKVLERVVSVDQNAFVRGRQILDASLIANEGLQQGDPLSPYLFVLARKEQLTNLSWILAWFKVASGLRINLAKSVLIPIGEVDELEVELQCRLGALPTVYLGLPLGAHHKASSTWDGVEERMRRRLAQWKRQYISKVKRLPLGGKLGGKAHLINWEVVCNLKEEGGLGIRKIDLLNKALLGKWIWRYAYEKDNLWKRVIGVKYGQEGCGWRTKEACGSFGVGVWKEIMKEANWCWESIEFKVGKGTRVMFWTDKWCGNAALSQIFPQLFTLAVHRNAMVNEVWDSSLGQGGWNLRFAKDFNDWELDQIRDMFNLLRDFRTSPEEDSVS</sequence>
<dbReference type="AlphaFoldDB" id="A0A438J834"/>
<accession>A0A438J834</accession>
<dbReference type="EMBL" id="QGNW01000057">
    <property type="protein sequence ID" value="RVX05123.1"/>
    <property type="molecule type" value="Genomic_DNA"/>
</dbReference>
<dbReference type="Proteomes" id="UP000288805">
    <property type="component" value="Unassembled WGS sequence"/>
</dbReference>
<proteinExistence type="predicted"/>
<name>A0A438J834_VITVI</name>
<dbReference type="PANTHER" id="PTHR33116:SF78">
    <property type="entry name" value="OS12G0587133 PROTEIN"/>
    <property type="match status" value="1"/>
</dbReference>
<dbReference type="PANTHER" id="PTHR33116">
    <property type="entry name" value="REVERSE TRANSCRIPTASE ZINC-BINDING DOMAIN-CONTAINING PROTEIN-RELATED-RELATED"/>
    <property type="match status" value="1"/>
</dbReference>
<organism evidence="1 2">
    <name type="scientific">Vitis vinifera</name>
    <name type="common">Grape</name>
    <dbReference type="NCBI Taxonomy" id="29760"/>
    <lineage>
        <taxon>Eukaryota</taxon>
        <taxon>Viridiplantae</taxon>
        <taxon>Streptophyta</taxon>
        <taxon>Embryophyta</taxon>
        <taxon>Tracheophyta</taxon>
        <taxon>Spermatophyta</taxon>
        <taxon>Magnoliopsida</taxon>
        <taxon>eudicotyledons</taxon>
        <taxon>Gunneridae</taxon>
        <taxon>Pentapetalae</taxon>
        <taxon>rosids</taxon>
        <taxon>Vitales</taxon>
        <taxon>Vitaceae</taxon>
        <taxon>Viteae</taxon>
        <taxon>Vitis</taxon>
    </lineage>
</organism>
<comment type="caution">
    <text evidence="1">The sequence shown here is derived from an EMBL/GenBank/DDBJ whole genome shotgun (WGS) entry which is preliminary data.</text>
</comment>
<protein>
    <submittedName>
        <fullName evidence="1">Uncharacterized protein</fullName>
    </submittedName>
</protein>
<evidence type="ECO:0000313" key="1">
    <source>
        <dbReference type="EMBL" id="RVX05123.1"/>
    </source>
</evidence>
<reference evidence="1 2" key="1">
    <citation type="journal article" date="2018" name="PLoS Genet.">
        <title>Population sequencing reveals clonal diversity and ancestral inbreeding in the grapevine cultivar Chardonnay.</title>
        <authorList>
            <person name="Roach M.J."/>
            <person name="Johnson D.L."/>
            <person name="Bohlmann J."/>
            <person name="van Vuuren H.J."/>
            <person name="Jones S.J."/>
            <person name="Pretorius I.S."/>
            <person name="Schmidt S.A."/>
            <person name="Borneman A.R."/>
        </authorList>
    </citation>
    <scope>NUCLEOTIDE SEQUENCE [LARGE SCALE GENOMIC DNA]</scope>
    <source>
        <strain evidence="2">cv. Chardonnay</strain>
        <tissue evidence="1">Leaf</tissue>
    </source>
</reference>
<gene>
    <name evidence="1" type="ORF">CK203_020162</name>
</gene>
<dbReference type="SUPFAM" id="SSF56219">
    <property type="entry name" value="DNase I-like"/>
    <property type="match status" value="1"/>
</dbReference>